<reference evidence="3" key="1">
    <citation type="journal article" date="2018" name="PLoS ONE">
        <title>Chinook salmon (Oncorhynchus tshawytscha) genome and transcriptome.</title>
        <authorList>
            <person name="Christensen K.A."/>
            <person name="Leong J.S."/>
            <person name="Sakhrani D."/>
            <person name="Biagi C.A."/>
            <person name="Minkley D.R."/>
            <person name="Withler R.E."/>
            <person name="Rondeau E.B."/>
            <person name="Koop B.F."/>
            <person name="Devlin R.H."/>
        </authorList>
    </citation>
    <scope>NUCLEOTIDE SEQUENCE [LARGE SCALE GENOMIC DNA]</scope>
</reference>
<dbReference type="Pfam" id="PF13358">
    <property type="entry name" value="DDE_3"/>
    <property type="match status" value="1"/>
</dbReference>
<evidence type="ECO:0000259" key="1">
    <source>
        <dbReference type="Pfam" id="PF13358"/>
    </source>
</evidence>
<feature type="domain" description="Tc1-like transposase DDE" evidence="1">
    <location>
        <begin position="39"/>
        <end position="191"/>
    </location>
</feature>
<dbReference type="InterPro" id="IPR038717">
    <property type="entry name" value="Tc1-like_DDE_dom"/>
</dbReference>
<dbReference type="GeneTree" id="ENSGT01150000286914"/>
<accession>A0AAZ3P3Y7</accession>
<reference evidence="2" key="3">
    <citation type="submission" date="2025-09" db="UniProtKB">
        <authorList>
            <consortium name="Ensembl"/>
        </authorList>
    </citation>
    <scope>IDENTIFICATION</scope>
</reference>
<dbReference type="InterPro" id="IPR052338">
    <property type="entry name" value="Transposase_5"/>
</dbReference>
<dbReference type="InterPro" id="IPR036397">
    <property type="entry name" value="RNaseH_sf"/>
</dbReference>
<evidence type="ECO:0000313" key="2">
    <source>
        <dbReference type="Ensembl" id="ENSOTSP00005111407.1"/>
    </source>
</evidence>
<dbReference type="Gene3D" id="3.30.420.10">
    <property type="entry name" value="Ribonuclease H-like superfamily/Ribonuclease H"/>
    <property type="match status" value="1"/>
</dbReference>
<sequence>MAWCQEGQQRSHFSRKNIRDRLIFCKGYRDWTAEDWGKVILSDESPFQLFGASRKKLVQRRQGECYHQSCVMPTVKHPETIYVWGCFSAKGVGSLTILPKNTAMNKEWYQHILRELLPTIQEQFGDKQCLSQHDGVPCHKAKVIIKWLGEQNIDILCPWPGNSPDLNPIVNLWSILKRRVDKQKPTNSDKLRALIMQEWAAISQDVAQKLIDSMPGWIAEVLKKNGQHCKY</sequence>
<organism evidence="2 3">
    <name type="scientific">Oncorhynchus tshawytscha</name>
    <name type="common">Chinook salmon</name>
    <name type="synonym">Salmo tshawytscha</name>
    <dbReference type="NCBI Taxonomy" id="74940"/>
    <lineage>
        <taxon>Eukaryota</taxon>
        <taxon>Metazoa</taxon>
        <taxon>Chordata</taxon>
        <taxon>Craniata</taxon>
        <taxon>Vertebrata</taxon>
        <taxon>Euteleostomi</taxon>
        <taxon>Actinopterygii</taxon>
        <taxon>Neopterygii</taxon>
        <taxon>Teleostei</taxon>
        <taxon>Protacanthopterygii</taxon>
        <taxon>Salmoniformes</taxon>
        <taxon>Salmonidae</taxon>
        <taxon>Salmoninae</taxon>
        <taxon>Oncorhynchus</taxon>
    </lineage>
</organism>
<protein>
    <recommendedName>
        <fullName evidence="1">Tc1-like transposase DDE domain-containing protein</fullName>
    </recommendedName>
</protein>
<keyword evidence="3" id="KW-1185">Reference proteome</keyword>
<dbReference type="GO" id="GO:0003676">
    <property type="term" value="F:nucleic acid binding"/>
    <property type="evidence" value="ECO:0007669"/>
    <property type="project" value="InterPro"/>
</dbReference>
<dbReference type="PANTHER" id="PTHR23022">
    <property type="entry name" value="TRANSPOSABLE ELEMENT-RELATED"/>
    <property type="match status" value="1"/>
</dbReference>
<dbReference type="Proteomes" id="UP000694402">
    <property type="component" value="Unassembled WGS sequence"/>
</dbReference>
<proteinExistence type="predicted"/>
<dbReference type="PANTHER" id="PTHR23022:SF135">
    <property type="entry name" value="SI:DKEY-77F5.3"/>
    <property type="match status" value="1"/>
</dbReference>
<name>A0AAZ3P3Y7_ONCTS</name>
<dbReference type="AlphaFoldDB" id="A0AAZ3P3Y7"/>
<reference evidence="2" key="2">
    <citation type="submission" date="2025-08" db="UniProtKB">
        <authorList>
            <consortium name="Ensembl"/>
        </authorList>
    </citation>
    <scope>IDENTIFICATION</scope>
</reference>
<evidence type="ECO:0000313" key="3">
    <source>
        <dbReference type="Proteomes" id="UP000694402"/>
    </source>
</evidence>
<dbReference type="Ensembl" id="ENSOTST00005164621.1">
    <property type="protein sequence ID" value="ENSOTSP00005111407.1"/>
    <property type="gene ID" value="ENSOTSG00005074095.1"/>
</dbReference>